<reference evidence="12 13" key="1">
    <citation type="submission" date="2021-03" db="EMBL/GenBank/DDBJ databases">
        <title>Sequencing the genomes of 1000 actinobacteria strains.</title>
        <authorList>
            <person name="Klenk H.-P."/>
        </authorList>
    </citation>
    <scope>NUCLEOTIDE SEQUENCE [LARGE SCALE GENOMIC DNA]</scope>
    <source>
        <strain evidence="12 13">DSM 46670</strain>
    </source>
</reference>
<keyword evidence="9" id="KW-0812">Transmembrane</keyword>
<keyword evidence="3" id="KW-0597">Phosphoprotein</keyword>
<evidence type="ECO:0000256" key="8">
    <source>
        <dbReference type="ARBA" id="ARBA00023012"/>
    </source>
</evidence>
<evidence type="ECO:0000313" key="12">
    <source>
        <dbReference type="EMBL" id="MBP2329041.1"/>
    </source>
</evidence>
<feature type="transmembrane region" description="Helical" evidence="9">
    <location>
        <begin position="82"/>
        <end position="101"/>
    </location>
</feature>
<feature type="transmembrane region" description="Helical" evidence="9">
    <location>
        <begin position="108"/>
        <end position="129"/>
    </location>
</feature>
<evidence type="ECO:0000256" key="6">
    <source>
        <dbReference type="ARBA" id="ARBA00022777"/>
    </source>
</evidence>
<accession>A0ABS4TXA1</accession>
<dbReference type="PANTHER" id="PTHR24421">
    <property type="entry name" value="NITRATE/NITRITE SENSOR PROTEIN NARX-RELATED"/>
    <property type="match status" value="1"/>
</dbReference>
<feature type="domain" description="Histidine kinase/HSP90-like ATPase" evidence="10">
    <location>
        <begin position="282"/>
        <end position="370"/>
    </location>
</feature>
<dbReference type="Pfam" id="PF02518">
    <property type="entry name" value="HATPase_c"/>
    <property type="match status" value="1"/>
</dbReference>
<dbReference type="InterPro" id="IPR036890">
    <property type="entry name" value="HATPase_C_sf"/>
</dbReference>
<keyword evidence="8" id="KW-0902">Two-component regulatory system</keyword>
<dbReference type="EC" id="2.7.13.3" evidence="2"/>
<protein>
    <recommendedName>
        <fullName evidence="2">histidine kinase</fullName>
        <ecNumber evidence="2">2.7.13.3</ecNumber>
    </recommendedName>
</protein>
<comment type="catalytic activity">
    <reaction evidence="1">
        <text>ATP + protein L-histidine = ADP + protein N-phospho-L-histidine.</text>
        <dbReference type="EC" id="2.7.13.3"/>
    </reaction>
</comment>
<dbReference type="Proteomes" id="UP001519332">
    <property type="component" value="Unassembled WGS sequence"/>
</dbReference>
<evidence type="ECO:0000256" key="4">
    <source>
        <dbReference type="ARBA" id="ARBA00022679"/>
    </source>
</evidence>
<dbReference type="Gene3D" id="1.20.5.1930">
    <property type="match status" value="1"/>
</dbReference>
<dbReference type="CDD" id="cd16917">
    <property type="entry name" value="HATPase_UhpB-NarQ-NarX-like"/>
    <property type="match status" value="1"/>
</dbReference>
<name>A0ABS4TXA1_9PSEU</name>
<evidence type="ECO:0000256" key="2">
    <source>
        <dbReference type="ARBA" id="ARBA00012438"/>
    </source>
</evidence>
<evidence type="ECO:0000256" key="7">
    <source>
        <dbReference type="ARBA" id="ARBA00022840"/>
    </source>
</evidence>
<keyword evidence="9" id="KW-0472">Membrane</keyword>
<keyword evidence="9" id="KW-1133">Transmembrane helix</keyword>
<keyword evidence="7" id="KW-0067">ATP-binding</keyword>
<dbReference type="SUPFAM" id="SSF55874">
    <property type="entry name" value="ATPase domain of HSP90 chaperone/DNA topoisomerase II/histidine kinase"/>
    <property type="match status" value="1"/>
</dbReference>
<feature type="domain" description="Signal transduction histidine kinase subgroup 3 dimerisation and phosphoacceptor" evidence="11">
    <location>
        <begin position="179"/>
        <end position="239"/>
    </location>
</feature>
<evidence type="ECO:0000259" key="10">
    <source>
        <dbReference type="Pfam" id="PF02518"/>
    </source>
</evidence>
<dbReference type="PANTHER" id="PTHR24421:SF10">
    <property type="entry name" value="NITRATE_NITRITE SENSOR PROTEIN NARQ"/>
    <property type="match status" value="1"/>
</dbReference>
<gene>
    <name evidence="12" type="ORF">JOF56_009426</name>
</gene>
<organism evidence="12 13">
    <name type="scientific">Kibdelosporangium banguiense</name>
    <dbReference type="NCBI Taxonomy" id="1365924"/>
    <lineage>
        <taxon>Bacteria</taxon>
        <taxon>Bacillati</taxon>
        <taxon>Actinomycetota</taxon>
        <taxon>Actinomycetes</taxon>
        <taxon>Pseudonocardiales</taxon>
        <taxon>Pseudonocardiaceae</taxon>
        <taxon>Kibdelosporangium</taxon>
    </lineage>
</organism>
<keyword evidence="4" id="KW-0808">Transferase</keyword>
<evidence type="ECO:0000256" key="5">
    <source>
        <dbReference type="ARBA" id="ARBA00022741"/>
    </source>
</evidence>
<comment type="caution">
    <text evidence="12">The sequence shown here is derived from an EMBL/GenBank/DDBJ whole genome shotgun (WGS) entry which is preliminary data.</text>
</comment>
<proteinExistence type="predicted"/>
<keyword evidence="13" id="KW-1185">Reference proteome</keyword>
<sequence length="373" mass="38987">MRASNLARSCAAVGIVLLSVVSFVSPGTGVGVVLLACSAVAVAAVCCLRWPLGPVSFPVAAGAAGSISLAVDVAYGGPKALVAAWLLVEFPALLVVAWLVVRRLPARSAAWLTAVLGLAVVALPVRFALSRDHLAWAPTTFLASTAFFLLVCVLAVAYYLRVQEGRRRAAVLRARRAQRLGIARDLHDFVAHEVTGIVLEAQAARVDMHGAEAFLERIEESGQRALSSMDDMVHALRDEDGALAGRHGLVDLPALVERFAATGEAELDIAPGVGVVPPDTQSLVYLVVLEALTNVRRHAGAGATVRVRVWVDDGAVRVSVVDEGGGRLLHTGRRGGTGLAGLAERVDAAGGRFTAAPFGKGWQVAAAFPLRDS</sequence>
<dbReference type="GO" id="GO:0016301">
    <property type="term" value="F:kinase activity"/>
    <property type="evidence" value="ECO:0007669"/>
    <property type="project" value="UniProtKB-KW"/>
</dbReference>
<dbReference type="RefSeq" id="WP_209645918.1">
    <property type="nucleotide sequence ID" value="NZ_JAGINW010000001.1"/>
</dbReference>
<dbReference type="EMBL" id="JAGINW010000001">
    <property type="protein sequence ID" value="MBP2329041.1"/>
    <property type="molecule type" value="Genomic_DNA"/>
</dbReference>
<feature type="transmembrane region" description="Helical" evidence="9">
    <location>
        <begin position="141"/>
        <end position="160"/>
    </location>
</feature>
<evidence type="ECO:0000256" key="9">
    <source>
        <dbReference type="SAM" id="Phobius"/>
    </source>
</evidence>
<keyword evidence="6 12" id="KW-0418">Kinase</keyword>
<dbReference type="InterPro" id="IPR003594">
    <property type="entry name" value="HATPase_dom"/>
</dbReference>
<dbReference type="Pfam" id="PF07730">
    <property type="entry name" value="HisKA_3"/>
    <property type="match status" value="1"/>
</dbReference>
<evidence type="ECO:0000313" key="13">
    <source>
        <dbReference type="Proteomes" id="UP001519332"/>
    </source>
</evidence>
<evidence type="ECO:0000256" key="1">
    <source>
        <dbReference type="ARBA" id="ARBA00000085"/>
    </source>
</evidence>
<dbReference type="InterPro" id="IPR050482">
    <property type="entry name" value="Sensor_HK_TwoCompSys"/>
</dbReference>
<evidence type="ECO:0000256" key="3">
    <source>
        <dbReference type="ARBA" id="ARBA00022553"/>
    </source>
</evidence>
<dbReference type="InterPro" id="IPR011712">
    <property type="entry name" value="Sig_transdc_His_kin_sub3_dim/P"/>
</dbReference>
<evidence type="ECO:0000259" key="11">
    <source>
        <dbReference type="Pfam" id="PF07730"/>
    </source>
</evidence>
<keyword evidence="5" id="KW-0547">Nucleotide-binding</keyword>
<dbReference type="Gene3D" id="3.30.565.10">
    <property type="entry name" value="Histidine kinase-like ATPase, C-terminal domain"/>
    <property type="match status" value="1"/>
</dbReference>